<dbReference type="PANTHER" id="PTHR24414">
    <property type="entry name" value="F-BOX/KELCH-REPEAT PROTEIN SKIP4"/>
    <property type="match status" value="1"/>
</dbReference>
<dbReference type="Proteomes" id="UP000467841">
    <property type="component" value="Unassembled WGS sequence"/>
</dbReference>
<evidence type="ECO:0000313" key="3">
    <source>
        <dbReference type="EMBL" id="CAA7012922.1"/>
    </source>
</evidence>
<evidence type="ECO:0000259" key="1">
    <source>
        <dbReference type="Pfam" id="PF00646"/>
    </source>
</evidence>
<dbReference type="OrthoDB" id="1540751at2759"/>
<dbReference type="Pfam" id="PF25210">
    <property type="entry name" value="Kelch_FKB95"/>
    <property type="match status" value="1"/>
</dbReference>
<comment type="caution">
    <text evidence="3">The sequence shown here is derived from an EMBL/GenBank/DDBJ whole genome shotgun (WGS) entry which is preliminary data.</text>
</comment>
<evidence type="ECO:0008006" key="5">
    <source>
        <dbReference type="Google" id="ProtNLM"/>
    </source>
</evidence>
<reference evidence="3" key="1">
    <citation type="submission" date="2020-01" db="EMBL/GenBank/DDBJ databases">
        <authorList>
            <person name="Mishra B."/>
        </authorList>
    </citation>
    <scope>NUCLEOTIDE SEQUENCE [LARGE SCALE GENOMIC DNA]</scope>
</reference>
<dbReference type="Gene3D" id="2.120.10.80">
    <property type="entry name" value="Kelch-type beta propeller"/>
    <property type="match status" value="1"/>
</dbReference>
<name>A0A6D2HCN5_9BRAS</name>
<dbReference type="EMBL" id="CACVBM020000011">
    <property type="protein sequence ID" value="CAA7012922.1"/>
    <property type="molecule type" value="Genomic_DNA"/>
</dbReference>
<protein>
    <recommendedName>
        <fullName evidence="5">F-box domain-containing protein</fullName>
    </recommendedName>
</protein>
<dbReference type="InterPro" id="IPR057499">
    <property type="entry name" value="Kelch_FKB95"/>
</dbReference>
<dbReference type="CDD" id="cd22152">
    <property type="entry name" value="F-box_AtAFR-like"/>
    <property type="match status" value="1"/>
</dbReference>
<dbReference type="PANTHER" id="PTHR24414:SF148">
    <property type="entry name" value="F-BOX DOMAIN-CONTAINING PROTEIN"/>
    <property type="match status" value="1"/>
</dbReference>
<dbReference type="InterPro" id="IPR050354">
    <property type="entry name" value="F-box/kelch-repeat_ARATH"/>
</dbReference>
<dbReference type="AlphaFoldDB" id="A0A6D2HCN5"/>
<accession>A0A6D2HCN5</accession>
<evidence type="ECO:0000259" key="2">
    <source>
        <dbReference type="Pfam" id="PF25210"/>
    </source>
</evidence>
<feature type="domain" description="F-box" evidence="1">
    <location>
        <begin position="23"/>
        <end position="57"/>
    </location>
</feature>
<dbReference type="InterPro" id="IPR001810">
    <property type="entry name" value="F-box_dom"/>
</dbReference>
<dbReference type="SUPFAM" id="SSF117281">
    <property type="entry name" value="Kelch motif"/>
    <property type="match status" value="1"/>
</dbReference>
<feature type="domain" description="FKB95-like N-terminal Kelch" evidence="2">
    <location>
        <begin position="92"/>
        <end position="362"/>
    </location>
</feature>
<evidence type="ECO:0000313" key="4">
    <source>
        <dbReference type="Proteomes" id="UP000467841"/>
    </source>
</evidence>
<proteinExistence type="predicted"/>
<sequence length="378" mass="43332">MAFPEKNMEEPSPTPQILTQNPSLSDYLIISCLARVPRLYYPTLSLVSKRFRSLVSLLASLEALELAKARSMLRHSGHRLYVCLKSSNECRLFTLDRRPDQTLTNKEKNMSSRFVLVTVPTIRSLRDGFSSLVAVGSHLYNIGSGSSYYNEPSSSVSVLDCRSHTWHEGTRMRVEVMPLTVAVLDRKIYVAGIREDSYEDVFEVLDTETQTWDHVPLPYRTSGNYFYGAARSACINGKIHVITEDDTFCYNPKEGRWDQREMSLFYQNAYCKIENACYSASRGVFRWNDGKDCWWRDLKGLVGLHSLFQGGGVRMVDYGGNMVVLWDETLRGEKRIWCAEISLERCKNREIWAKVEWVDHILTVPTNYHSMNVVVATV</sequence>
<dbReference type="InterPro" id="IPR015915">
    <property type="entry name" value="Kelch-typ_b-propeller"/>
</dbReference>
<keyword evidence="4" id="KW-1185">Reference proteome</keyword>
<organism evidence="3 4">
    <name type="scientific">Microthlaspi erraticum</name>
    <dbReference type="NCBI Taxonomy" id="1685480"/>
    <lineage>
        <taxon>Eukaryota</taxon>
        <taxon>Viridiplantae</taxon>
        <taxon>Streptophyta</taxon>
        <taxon>Embryophyta</taxon>
        <taxon>Tracheophyta</taxon>
        <taxon>Spermatophyta</taxon>
        <taxon>Magnoliopsida</taxon>
        <taxon>eudicotyledons</taxon>
        <taxon>Gunneridae</taxon>
        <taxon>Pentapetalae</taxon>
        <taxon>rosids</taxon>
        <taxon>malvids</taxon>
        <taxon>Brassicales</taxon>
        <taxon>Brassicaceae</taxon>
        <taxon>Coluteocarpeae</taxon>
        <taxon>Microthlaspi</taxon>
    </lineage>
</organism>
<gene>
    <name evidence="3" type="ORF">MERR_LOCUS156</name>
</gene>
<dbReference type="Pfam" id="PF00646">
    <property type="entry name" value="F-box"/>
    <property type="match status" value="1"/>
</dbReference>